<feature type="compositionally biased region" description="Polar residues" evidence="1">
    <location>
        <begin position="79"/>
        <end position="88"/>
    </location>
</feature>
<dbReference type="OrthoDB" id="3902588at2759"/>
<feature type="compositionally biased region" description="Polar residues" evidence="1">
    <location>
        <begin position="277"/>
        <end position="292"/>
    </location>
</feature>
<accession>K1Y6M9</accession>
<dbReference type="RefSeq" id="XP_007289425.1">
    <property type="nucleotide sequence ID" value="XM_007289363.1"/>
</dbReference>
<dbReference type="GeneID" id="18757471"/>
<organism evidence="2 3">
    <name type="scientific">Marssonina brunnea f. sp. multigermtubi (strain MB_m1)</name>
    <name type="common">Marssonina leaf spot fungus</name>
    <dbReference type="NCBI Taxonomy" id="1072389"/>
    <lineage>
        <taxon>Eukaryota</taxon>
        <taxon>Fungi</taxon>
        <taxon>Dikarya</taxon>
        <taxon>Ascomycota</taxon>
        <taxon>Pezizomycotina</taxon>
        <taxon>Leotiomycetes</taxon>
        <taxon>Helotiales</taxon>
        <taxon>Drepanopezizaceae</taxon>
        <taxon>Drepanopeziza</taxon>
    </lineage>
</organism>
<sequence>MFDVSWSDPARETVGQRKTRKEQQIANGKSRNTSGVSRVSSVRSSNSSGSKGAQKPSLLNFFGAGRNEGGSRLGFRPKTPSTTNNSIHSSQRFSTITTDSIFSGSELPGISTSIPQTVYFAGSPPYFSDTELSARADVSESVFSGWTEKSVTTDSSYGSISESMTCARKTVQPPNESSFVTQSTEAMISSSKDTEATEDTVNIVHVSASNVVPSEVQALSGEGPTSSTTFAFPMPKCMTPETSPKPISRKERALPLSPSPFLKKNKPSYTWKPPESWVSNEATPTSSPTRSFSAPLRPIQERRHRAPPTEVANIRKSIRRMEAASPKIVLERLKEEWTQVADASVYRELELEKQLWMLTALRSLKRKNSLQEIMEAQASEPTKILSLYENHASSSSLAALTIATEVHHLSTSPLSSKTYPNIHPTAVPEPISQLPYPSNTFSHIHAFPIASLLPASSIPDMLKECHRTLTLAPNPIPSTPASPSSPDSSPPSPRTIPSALPKSPRRGGTLHLTLLDPSPLASTLGPRLRAWLDTHLLLHLERQFRCLHPSRLFPVWLSDARLRAEGSTIIHVRFFASVGRRGAGAAGGGDADAESTKLELKTVVGRMLWKEMWGGYVQGQRWWWEDERIVEECDALGTCWEYALVEAVKELEG</sequence>
<evidence type="ECO:0000313" key="2">
    <source>
        <dbReference type="EMBL" id="EKD20854.1"/>
    </source>
</evidence>
<evidence type="ECO:0000313" key="3">
    <source>
        <dbReference type="Proteomes" id="UP000006753"/>
    </source>
</evidence>
<feature type="region of interest" description="Disordered" evidence="1">
    <location>
        <begin position="217"/>
        <end position="293"/>
    </location>
</feature>
<protein>
    <submittedName>
        <fullName evidence="2">Uncharacterized protein</fullName>
    </submittedName>
</protein>
<dbReference type="AlphaFoldDB" id="K1Y6M9"/>
<dbReference type="InParanoid" id="K1Y6M9"/>
<reference evidence="2 3" key="1">
    <citation type="journal article" date="2012" name="BMC Genomics">
        <title>Sequencing the genome of Marssonina brunnea reveals fungus-poplar co-evolution.</title>
        <authorList>
            <person name="Zhu S."/>
            <person name="Cao Y.-Z."/>
            <person name="Jiang C."/>
            <person name="Tan B.-Y."/>
            <person name="Wang Z."/>
            <person name="Feng S."/>
            <person name="Zhang L."/>
            <person name="Su X.-H."/>
            <person name="Brejova B."/>
            <person name="Vinar T."/>
            <person name="Xu M."/>
            <person name="Wang M.-X."/>
            <person name="Zhang S.-G."/>
            <person name="Huang M.-R."/>
            <person name="Wu R."/>
            <person name="Zhou Y."/>
        </authorList>
    </citation>
    <scope>NUCLEOTIDE SEQUENCE [LARGE SCALE GENOMIC DNA]</scope>
    <source>
        <strain evidence="2 3">MB_m1</strain>
    </source>
</reference>
<dbReference type="KEGG" id="mbe:MBM_01536"/>
<evidence type="ECO:0000256" key="1">
    <source>
        <dbReference type="SAM" id="MobiDB-lite"/>
    </source>
</evidence>
<feature type="region of interest" description="Disordered" evidence="1">
    <location>
        <begin position="471"/>
        <end position="511"/>
    </location>
</feature>
<dbReference type="Proteomes" id="UP000006753">
    <property type="component" value="Unassembled WGS sequence"/>
</dbReference>
<keyword evidence="3" id="KW-1185">Reference proteome</keyword>
<feature type="region of interest" description="Disordered" evidence="1">
    <location>
        <begin position="69"/>
        <end position="88"/>
    </location>
</feature>
<dbReference type="EMBL" id="JH921429">
    <property type="protein sequence ID" value="EKD20854.1"/>
    <property type="molecule type" value="Genomic_DNA"/>
</dbReference>
<dbReference type="eggNOG" id="ENOG502SKZZ">
    <property type="taxonomic scope" value="Eukaryota"/>
</dbReference>
<feature type="compositionally biased region" description="Low complexity" evidence="1">
    <location>
        <begin position="30"/>
        <end position="50"/>
    </location>
</feature>
<gene>
    <name evidence="2" type="ORF">MBM_01536</name>
</gene>
<dbReference type="OMA" id="WEDEGCV"/>
<feature type="region of interest" description="Disordered" evidence="1">
    <location>
        <begin position="1"/>
        <end position="63"/>
    </location>
</feature>
<name>K1Y6M9_MARBU</name>
<proteinExistence type="predicted"/>
<dbReference type="HOGENOM" id="CLU_024652_0_0_1"/>